<dbReference type="CDD" id="cd02247">
    <property type="entry name" value="cupin_pirin_C"/>
    <property type="match status" value="1"/>
</dbReference>
<feature type="domain" description="Pirin N-terminal" evidence="4">
    <location>
        <begin position="27"/>
        <end position="121"/>
    </location>
</feature>
<keyword evidence="7" id="KW-1185">Reference proteome</keyword>
<evidence type="ECO:0000259" key="5">
    <source>
        <dbReference type="Pfam" id="PF05726"/>
    </source>
</evidence>
<dbReference type="Gene3D" id="2.60.120.10">
    <property type="entry name" value="Jelly Rolls"/>
    <property type="match status" value="1"/>
</dbReference>
<name>A0A285P192_NATPI</name>
<dbReference type="InterPro" id="IPR008778">
    <property type="entry name" value="Pirin_C_dom"/>
</dbReference>
<evidence type="ECO:0000313" key="6">
    <source>
        <dbReference type="EMBL" id="SNZ15228.1"/>
    </source>
</evidence>
<dbReference type="AlphaFoldDB" id="A0A285P192"/>
<gene>
    <name evidence="6" type="ORF">SAMN06269185_2423</name>
</gene>
<dbReference type="PANTHER" id="PTHR13903">
    <property type="entry name" value="PIRIN-RELATED"/>
    <property type="match status" value="1"/>
</dbReference>
<accession>A0A285P192</accession>
<evidence type="ECO:0000259" key="4">
    <source>
        <dbReference type="Pfam" id="PF02678"/>
    </source>
</evidence>
<organism evidence="6 7">
    <name type="scientific">Natronoarchaeum philippinense</name>
    <dbReference type="NCBI Taxonomy" id="558529"/>
    <lineage>
        <taxon>Archaea</taxon>
        <taxon>Methanobacteriati</taxon>
        <taxon>Methanobacteriota</taxon>
        <taxon>Stenosarchaea group</taxon>
        <taxon>Halobacteria</taxon>
        <taxon>Halobacteriales</taxon>
        <taxon>Natronoarchaeaceae</taxon>
    </lineage>
</organism>
<dbReference type="SUPFAM" id="SSF51182">
    <property type="entry name" value="RmlC-like cupins"/>
    <property type="match status" value="1"/>
</dbReference>
<dbReference type="RefSeq" id="WP_097009341.1">
    <property type="nucleotide sequence ID" value="NZ_OBEJ01000003.1"/>
</dbReference>
<dbReference type="EMBL" id="OBEJ01000003">
    <property type="protein sequence ID" value="SNZ15228.1"/>
    <property type="molecule type" value="Genomic_DNA"/>
</dbReference>
<evidence type="ECO:0000256" key="3">
    <source>
        <dbReference type="SAM" id="MobiDB-lite"/>
    </source>
</evidence>
<dbReference type="InterPro" id="IPR012093">
    <property type="entry name" value="Pirin"/>
</dbReference>
<proteinExistence type="inferred from homology"/>
<protein>
    <recommendedName>
        <fullName evidence="8">Pirin N-terminal domain-containing protein</fullName>
    </recommendedName>
</protein>
<sequence>MTADDADRNGNEPVPGGTVRHGPGVTANRAFPTNSYPSHLDPFVLFERFYIDPEKGFPMHPHKGFEIVTYMLDGGMDHEDSLGVEHTAYGGDAMQITTGSGIEHAELAADGAACTGLQLWINLPREDKDAEPSYADASPDELPTEDRDGATVTTVVGEGSPIELHTPMEYHDIDVTDAWTWSPPEGWAGFLYGVGGEGTVDGEAFEQGDVLHLTEAREVELDAEGSLRVVAVAGRPHDEPIQHQGPFVF</sequence>
<dbReference type="Pfam" id="PF05726">
    <property type="entry name" value="Pirin_C"/>
    <property type="match status" value="1"/>
</dbReference>
<feature type="domain" description="Pirin C-terminal" evidence="5">
    <location>
        <begin position="182"/>
        <end position="248"/>
    </location>
</feature>
<evidence type="ECO:0000256" key="2">
    <source>
        <dbReference type="RuleBase" id="RU003457"/>
    </source>
</evidence>
<dbReference type="Proteomes" id="UP000219453">
    <property type="component" value="Unassembled WGS sequence"/>
</dbReference>
<dbReference type="Pfam" id="PF02678">
    <property type="entry name" value="Pirin"/>
    <property type="match status" value="1"/>
</dbReference>
<dbReference type="InterPro" id="IPR003829">
    <property type="entry name" value="Pirin_N_dom"/>
</dbReference>
<evidence type="ECO:0008006" key="8">
    <source>
        <dbReference type="Google" id="ProtNLM"/>
    </source>
</evidence>
<comment type="similarity">
    <text evidence="1 2">Belongs to the pirin family.</text>
</comment>
<evidence type="ECO:0000313" key="7">
    <source>
        <dbReference type="Proteomes" id="UP000219453"/>
    </source>
</evidence>
<evidence type="ECO:0000256" key="1">
    <source>
        <dbReference type="ARBA" id="ARBA00008416"/>
    </source>
</evidence>
<dbReference type="PIRSF" id="PIRSF006232">
    <property type="entry name" value="Pirin"/>
    <property type="match status" value="1"/>
</dbReference>
<dbReference type="InterPro" id="IPR011051">
    <property type="entry name" value="RmlC_Cupin_sf"/>
</dbReference>
<dbReference type="PANTHER" id="PTHR13903:SF8">
    <property type="entry name" value="PIRIN"/>
    <property type="match status" value="1"/>
</dbReference>
<reference evidence="7" key="1">
    <citation type="submission" date="2017-09" db="EMBL/GenBank/DDBJ databases">
        <authorList>
            <person name="Varghese N."/>
            <person name="Submissions S."/>
        </authorList>
    </citation>
    <scope>NUCLEOTIDE SEQUENCE [LARGE SCALE GENOMIC DNA]</scope>
    <source>
        <strain evidence="7">DSM 27208</strain>
    </source>
</reference>
<dbReference type="OrthoDB" id="23530at2157"/>
<feature type="region of interest" description="Disordered" evidence="3">
    <location>
        <begin position="1"/>
        <end position="32"/>
    </location>
</feature>
<feature type="compositionally biased region" description="Basic and acidic residues" evidence="3">
    <location>
        <begin position="1"/>
        <end position="10"/>
    </location>
</feature>
<dbReference type="InterPro" id="IPR014710">
    <property type="entry name" value="RmlC-like_jellyroll"/>
</dbReference>